<feature type="compositionally biased region" description="Basic and acidic residues" evidence="2">
    <location>
        <begin position="1098"/>
        <end position="1120"/>
    </location>
</feature>
<feature type="region of interest" description="Disordered" evidence="2">
    <location>
        <begin position="185"/>
        <end position="206"/>
    </location>
</feature>
<sequence length="1721" mass="195758">MVSPPDYSDAFNPVDKDTKTLEKCIAARIEGYSDLYDDELWLLFQQEFVLWTEQHLRQAPMPSLFKLRKTLRSNGVYVAKDQRHPAIPLAEARAEAERHQWTESELIQLIQQREQPNSPDLHITYGETIERLRNPTNRAPQQSAHFEQPETPSPPTATLLGPMTRQRSQLLQPQEATLKAPLTQRFYNPTTPGMTTTYEPTVPPTTPGRQDVEVSYTEQNGLSYNANISHLRKAYNEEIKYGGSEDTFDMCYRIFIELCGSTGVHTAEAMRRALWIMLKGDALQFYFDNIEKWTQLRIDPVIAVKNNYENEEHLRHVQEQWDTMTLPYIVSKNPEKSISECLELMLQDLRRLYNKLRPQVRNDVTYHAKLISATRLVPACHAATGKPSPTIPGLVEDLRSSVSQYEDTRQAAAQHPIEAYYTDRRYHRRQSRSPYRGRSLYQNQQQYGDRRRRSSSWNHSPKTCNVCKKVGCWSTNHTPEEREKALQPYMDRVKAYLTAKEGQPPAATNQDSPDDEEEFKMFLAGVDAPSRYETQDYESKGQSYAVNYFTIANPEHEEYSKSLTNDLANRSAAHFLQSRLRSGVNLRLPKEGTNTTSRDVAATVDTPYDTLPVLPQYSFLTEPRYSTNTFIGVLVDTGAAEHSTAGYPQYLAYRRTARNVILDTSTAGQAAIRFGPGESIKSIGSIDVPTPVGDVRFHIIEVMTPFLLSIKDMDRLGIYFDNTKNVLVGPKPGMTTPISRRFGHPFLIWDHSLKSYLTESFDTDTCFLTETELRRLHRRFGHPSVEKLRKLLVRAGHDVDTEALKHIRKFCHHCQIYGQSPGRFRFTVRDDVSFNHSIIVDIMYINGKPVLHVVDEATRFNAARWLENISAKATWTALRIMWIDTYLGPPDFIVTDAGKNFTSKEFSRDASSMDIIVTTVPVEAHWSIGAVERYHAVLRRSYEIMKEELPDISTEAALQMAVKAVNDTAGPDGLVPTLLVFGAYPRMTEYDPPAPTITQRAAAVKKAMTEIRRIRAQRQVTDAVNTRNGPSSTAVHRLPLNSDVLVWREGNTGYAGKWTGPYKLLVMSNETCIIELPNGPTPFRSTAVKPYYTEIDKTTDKASPDKTITEDRTPENEPIPHEIIPPPPAVVIPQYEPEASSLQRPQRDRRLPTRYREDYMQHTFLGEFTKEHEDEPRHQFAATVLARFEGSQQKEINGLLEGGVFEYAQEKDIPPGTRIFTARFVNEVKNNGTDKAFEKSRLVVQAYNDEGKEYVLTQSPTIQRASQRIILCFATIMKNVRCYIRDVTQAYIQSTTKLNRDFYIRITPELAQYFPGGTFLKVVRPLYGIPEAGNHWFRTYHNHHTENLNMDVSTYDPCLLHCSDSKQGFGIIGMQTDDTLIVANDTFAAREEEEIRRAKILCKPREQLTTDNPLKFNGAVVTETAQGITLTQKRTCSHIRPVQDQAADTTNSRGKVRKDATPQEQYIAQRALGAYIASMSQPEASFDLSYAAQATDPQKDDIKALNKRLQWQIDNPERGLRFVELDVQTLRLIAFVDASFANNKDYSSQLGYVIVLADEANNANILHWSSTKCKRITRSVLGSETYALANGFDAAAAIKSTLTQLLHLTEPLPLIVCTDSKSLYECLVKLGTTHEKRLMIDLMCLRQSYERQEITEVRWIDGNSNPADAMTKSKPCHALQELIDTNKLRINVDGWVERSVTTRSPEPKAVRFATLLESPKQ</sequence>
<dbReference type="Gene3D" id="3.30.420.10">
    <property type="entry name" value="Ribonuclease H-like superfamily/Ribonuclease H"/>
    <property type="match status" value="1"/>
</dbReference>
<name>B6Q2A5_TALMQ</name>
<evidence type="ECO:0000313" key="5">
    <source>
        <dbReference type="Proteomes" id="UP000001294"/>
    </source>
</evidence>
<dbReference type="InterPro" id="IPR001584">
    <property type="entry name" value="Integrase_cat-core"/>
</dbReference>
<evidence type="ECO:0000256" key="1">
    <source>
        <dbReference type="ARBA" id="ARBA00022884"/>
    </source>
</evidence>
<dbReference type="InterPro" id="IPR050951">
    <property type="entry name" value="Retrovirus_Pol_polyprotein"/>
</dbReference>
<dbReference type="InterPro" id="IPR013103">
    <property type="entry name" value="RVT_2"/>
</dbReference>
<dbReference type="OrthoDB" id="4850545at2759"/>
<evidence type="ECO:0000313" key="4">
    <source>
        <dbReference type="EMBL" id="EEA28976.1"/>
    </source>
</evidence>
<protein>
    <recommendedName>
        <fullName evidence="3">Integrase catalytic domain-containing protein</fullName>
    </recommendedName>
</protein>
<keyword evidence="5" id="KW-1185">Reference proteome</keyword>
<feature type="compositionally biased region" description="Low complexity" evidence="2">
    <location>
        <begin position="189"/>
        <end position="200"/>
    </location>
</feature>
<dbReference type="PANTHER" id="PTHR37984:SF5">
    <property type="entry name" value="PROTEIN NYNRIN-LIKE"/>
    <property type="match status" value="1"/>
</dbReference>
<dbReference type="PROSITE" id="PS50994">
    <property type="entry name" value="INTEGRASE"/>
    <property type="match status" value="1"/>
</dbReference>
<reference evidence="5" key="1">
    <citation type="journal article" date="2015" name="Genome Announc.">
        <title>Genome sequence of the AIDS-associated pathogen Penicillium marneffei (ATCC18224) and its near taxonomic relative Talaromyces stipitatus (ATCC10500).</title>
        <authorList>
            <person name="Nierman W.C."/>
            <person name="Fedorova-Abrams N.D."/>
            <person name="Andrianopoulos A."/>
        </authorList>
    </citation>
    <scope>NUCLEOTIDE SEQUENCE [LARGE SCALE GENOMIC DNA]</scope>
    <source>
        <strain evidence="5">ATCC 18224 / CBS 334.59 / QM 7333</strain>
    </source>
</reference>
<dbReference type="VEuPathDB" id="FungiDB:PMAA_037580"/>
<dbReference type="InterPro" id="IPR012337">
    <property type="entry name" value="RNaseH-like_sf"/>
</dbReference>
<dbReference type="Pfam" id="PF07727">
    <property type="entry name" value="RVT_2"/>
    <property type="match status" value="1"/>
</dbReference>
<feature type="domain" description="Integrase catalytic" evidence="3">
    <location>
        <begin position="817"/>
        <end position="993"/>
    </location>
</feature>
<dbReference type="CDD" id="cd09272">
    <property type="entry name" value="RNase_HI_RT_Ty1"/>
    <property type="match status" value="1"/>
</dbReference>
<keyword evidence="1" id="KW-0694">RNA-binding</keyword>
<gene>
    <name evidence="4" type="ORF">PMAA_037580</name>
</gene>
<dbReference type="GO" id="GO:0003723">
    <property type="term" value="F:RNA binding"/>
    <property type="evidence" value="ECO:0007669"/>
    <property type="project" value="UniProtKB-KW"/>
</dbReference>
<dbReference type="Proteomes" id="UP000001294">
    <property type="component" value="Unassembled WGS sequence"/>
</dbReference>
<dbReference type="EMBL" id="DS995899">
    <property type="protein sequence ID" value="EEA28976.1"/>
    <property type="molecule type" value="Genomic_DNA"/>
</dbReference>
<feature type="region of interest" description="Disordered" evidence="2">
    <location>
        <begin position="1098"/>
        <end position="1127"/>
    </location>
</feature>
<evidence type="ECO:0000259" key="3">
    <source>
        <dbReference type="PROSITE" id="PS50994"/>
    </source>
</evidence>
<dbReference type="HOGENOM" id="CLU_002055_0_1_1"/>
<dbReference type="PhylomeDB" id="B6Q2A5"/>
<dbReference type="GO" id="GO:0005634">
    <property type="term" value="C:nucleus"/>
    <property type="evidence" value="ECO:0007669"/>
    <property type="project" value="UniProtKB-ARBA"/>
</dbReference>
<proteinExistence type="predicted"/>
<dbReference type="GO" id="GO:0015074">
    <property type="term" value="P:DNA integration"/>
    <property type="evidence" value="ECO:0007669"/>
    <property type="project" value="InterPro"/>
</dbReference>
<organism evidence="4 5">
    <name type="scientific">Talaromyces marneffei (strain ATCC 18224 / CBS 334.59 / QM 7333)</name>
    <name type="common">Penicillium marneffei</name>
    <dbReference type="NCBI Taxonomy" id="441960"/>
    <lineage>
        <taxon>Eukaryota</taxon>
        <taxon>Fungi</taxon>
        <taxon>Dikarya</taxon>
        <taxon>Ascomycota</taxon>
        <taxon>Pezizomycotina</taxon>
        <taxon>Eurotiomycetes</taxon>
        <taxon>Eurotiomycetidae</taxon>
        <taxon>Eurotiales</taxon>
        <taxon>Trichocomaceae</taxon>
        <taxon>Talaromyces</taxon>
        <taxon>Talaromyces sect. Talaromyces</taxon>
    </lineage>
</organism>
<dbReference type="PANTHER" id="PTHR37984">
    <property type="entry name" value="PROTEIN CBG26694"/>
    <property type="match status" value="1"/>
</dbReference>
<dbReference type="SUPFAM" id="SSF53098">
    <property type="entry name" value="Ribonuclease H-like"/>
    <property type="match status" value="1"/>
</dbReference>
<evidence type="ECO:0000256" key="2">
    <source>
        <dbReference type="SAM" id="MobiDB-lite"/>
    </source>
</evidence>
<feature type="region of interest" description="Disordered" evidence="2">
    <location>
        <begin position="423"/>
        <end position="460"/>
    </location>
</feature>
<dbReference type="InterPro" id="IPR036397">
    <property type="entry name" value="RNaseH_sf"/>
</dbReference>
<accession>B6Q2A5</accession>